<comment type="caution">
    <text evidence="1">The sequence shown here is derived from an EMBL/GenBank/DDBJ whole genome shotgun (WGS) entry which is preliminary data.</text>
</comment>
<gene>
    <name evidence="1" type="ORF">CK203_077647</name>
</gene>
<reference evidence="1 2" key="1">
    <citation type="journal article" date="2018" name="PLoS Genet.">
        <title>Population sequencing reveals clonal diversity and ancestral inbreeding in the grapevine cultivar Chardonnay.</title>
        <authorList>
            <person name="Roach M.J."/>
            <person name="Johnson D.L."/>
            <person name="Bohlmann J."/>
            <person name="van Vuuren H.J."/>
            <person name="Jones S.J."/>
            <person name="Pretorius I.S."/>
            <person name="Schmidt S.A."/>
            <person name="Borneman A.R."/>
        </authorList>
    </citation>
    <scope>NUCLEOTIDE SEQUENCE [LARGE SCALE GENOMIC DNA]</scope>
    <source>
        <strain evidence="2">cv. Chardonnay</strain>
        <tissue evidence="1">Leaf</tissue>
    </source>
</reference>
<protein>
    <submittedName>
        <fullName evidence="1">Uncharacterized protein</fullName>
    </submittedName>
</protein>
<evidence type="ECO:0000313" key="1">
    <source>
        <dbReference type="EMBL" id="RVW51068.1"/>
    </source>
</evidence>
<accession>A0A438ETY2</accession>
<proteinExistence type="predicted"/>
<dbReference type="AlphaFoldDB" id="A0A438ETY2"/>
<organism evidence="1 2">
    <name type="scientific">Vitis vinifera</name>
    <name type="common">Grape</name>
    <dbReference type="NCBI Taxonomy" id="29760"/>
    <lineage>
        <taxon>Eukaryota</taxon>
        <taxon>Viridiplantae</taxon>
        <taxon>Streptophyta</taxon>
        <taxon>Embryophyta</taxon>
        <taxon>Tracheophyta</taxon>
        <taxon>Spermatophyta</taxon>
        <taxon>Magnoliopsida</taxon>
        <taxon>eudicotyledons</taxon>
        <taxon>Gunneridae</taxon>
        <taxon>Pentapetalae</taxon>
        <taxon>rosids</taxon>
        <taxon>Vitales</taxon>
        <taxon>Vitaceae</taxon>
        <taxon>Viteae</taxon>
        <taxon>Vitis</taxon>
    </lineage>
</organism>
<dbReference type="EMBL" id="QGNW01001188">
    <property type="protein sequence ID" value="RVW51068.1"/>
    <property type="molecule type" value="Genomic_DNA"/>
</dbReference>
<name>A0A438ETY2_VITVI</name>
<evidence type="ECO:0000313" key="2">
    <source>
        <dbReference type="Proteomes" id="UP000288805"/>
    </source>
</evidence>
<sequence length="76" mass="8319">MSDLLVLRHMVWLTLNHFEFSPDAPVKEVGIITAKSLCPVLSIILHDAMCTAEATLVRIQLISPGGSKDTLKTAYP</sequence>
<dbReference type="Proteomes" id="UP000288805">
    <property type="component" value="Unassembled WGS sequence"/>
</dbReference>